<gene>
    <name evidence="2" type="ORF">QYF61_009128</name>
</gene>
<proteinExistence type="predicted"/>
<dbReference type="AlphaFoldDB" id="A0AAN7PC98"/>
<dbReference type="Proteomes" id="UP001333110">
    <property type="component" value="Unassembled WGS sequence"/>
</dbReference>
<evidence type="ECO:0000256" key="1">
    <source>
        <dbReference type="SAM" id="MobiDB-lite"/>
    </source>
</evidence>
<organism evidence="2 3">
    <name type="scientific">Mycteria americana</name>
    <name type="common">Wood stork</name>
    <dbReference type="NCBI Taxonomy" id="33587"/>
    <lineage>
        <taxon>Eukaryota</taxon>
        <taxon>Metazoa</taxon>
        <taxon>Chordata</taxon>
        <taxon>Craniata</taxon>
        <taxon>Vertebrata</taxon>
        <taxon>Euteleostomi</taxon>
        <taxon>Archelosauria</taxon>
        <taxon>Archosauria</taxon>
        <taxon>Dinosauria</taxon>
        <taxon>Saurischia</taxon>
        <taxon>Theropoda</taxon>
        <taxon>Coelurosauria</taxon>
        <taxon>Aves</taxon>
        <taxon>Neognathae</taxon>
        <taxon>Neoaves</taxon>
        <taxon>Aequornithes</taxon>
        <taxon>Ciconiiformes</taxon>
        <taxon>Ciconiidae</taxon>
        <taxon>Mycteria</taxon>
    </lineage>
</organism>
<reference evidence="2 3" key="1">
    <citation type="journal article" date="2023" name="J. Hered.">
        <title>Chromosome-level genome of the wood stork (Mycteria americana) provides insight into avian chromosome evolution.</title>
        <authorList>
            <person name="Flamio R. Jr."/>
            <person name="Ramstad K.M."/>
        </authorList>
    </citation>
    <scope>NUCLEOTIDE SEQUENCE [LARGE SCALE GENOMIC DNA]</scope>
    <source>
        <strain evidence="2">JAX WOST 10</strain>
    </source>
</reference>
<evidence type="ECO:0000313" key="3">
    <source>
        <dbReference type="Proteomes" id="UP001333110"/>
    </source>
</evidence>
<accession>A0AAN7PC98</accession>
<feature type="region of interest" description="Disordered" evidence="1">
    <location>
        <begin position="1022"/>
        <end position="1069"/>
    </location>
</feature>
<evidence type="ECO:0000313" key="2">
    <source>
        <dbReference type="EMBL" id="KAK4824003.1"/>
    </source>
</evidence>
<protein>
    <submittedName>
        <fullName evidence="2">Uncharacterized protein</fullName>
    </submittedName>
</protein>
<feature type="compositionally biased region" description="Basic and acidic residues" evidence="1">
    <location>
        <begin position="1028"/>
        <end position="1048"/>
    </location>
</feature>
<name>A0AAN7PC98_MYCAM</name>
<dbReference type="EMBL" id="JAUNZN010000003">
    <property type="protein sequence ID" value="KAK4824003.1"/>
    <property type="molecule type" value="Genomic_DNA"/>
</dbReference>
<feature type="region of interest" description="Disordered" evidence="1">
    <location>
        <begin position="500"/>
        <end position="521"/>
    </location>
</feature>
<keyword evidence="3" id="KW-1185">Reference proteome</keyword>
<comment type="caution">
    <text evidence="2">The sequence shown here is derived from an EMBL/GenBank/DDBJ whole genome shotgun (WGS) entry which is preliminary data.</text>
</comment>
<sequence length="1069" mass="118286">MVLRSPSVQGRWLRERRLILVDKRKQSLLICGSQLRVKAREVSRAIFLTETPFVARQSSSKLSCGTCNVFLTSCIAFNLSDYVAWKCLPGILDPDENCSRICLPSGTVRPGPQQKASPAAQKFPGTWRRLEPQCSSNGWWICTLPGSRLWAFICPIPQGAVLSCVTKGAFGCRSQVSSYTCLLSLPLWGYRAAKRCTKMMENFSYVPLDKFNDSVCCRQQITTTGSNMHTNLEAKQSQLPQPLLTRLLLQTLHQLHCPSLDSLQHLNVSLVVRGPKLNTVFEVRPHQCRVQGDNHFPSPAGHTISDMSQDAIGFLGHLGTLPARIQVAVDQHSQVLLCWAAFQPLFPKPVALHGVVVAQVQDFALGLVEPHTIGLGPSIQPVQILPMLKQTNTPAQLGVVCKLTEGALNPFIQIIDKDIKQDWPQHQALGNSTCDRPPAGFNSIHHHSLGPAIQPVLYPAKSTLIQALSSQFLQENAVGNSIKGFTKVQDCLPRDSVNQAPKQAKVCPPEAQGSSSADPPPYFSKKQQNHFVIAMPKTASNHHITPKSFSVHKQQVQWGTFPSWLMHQLCQEVIFHTLQEPPRLFPLRCIVFPADTWLTVNPMPCDAPGYAGFTGRFMDSYRSVPLSLTLDHPVLLGIPWGSPCARLCRRREKSDKYSPCVETAIRGQTQVSSNQKKPQFSTHAPDACMKESRRSDLQLFTGSRTGTCLLKAMAGDRRSPRRLMAKYCRILCIATHMNSPALGLFWWHMIVLHLDLGQALSPALPCPSPSPYCLDVGKSYHRVLSSSQIKSGLCFEAVKNLKDPARGRAVHLLHIALWLQHLPSKCEIFTHKETEEQGLDCGSTNRELDRGIGTLQSPLGHCAGFSALSPKPVAATGPRFRNRLECDARRQRHIHHSAPKRSGGNSCWLKGRVGDLGEASKRQGGGLSAEMVADQVLSLSEQGLSNKSPDNHQDQNQAHLAIHNTQNQNYSRDLEYIKGDRRQRLNIGGKVYICPEMLWKQRVVSVFLGVCRSAQTLRIESCPSPPAHRPEAAGQRCDRSARTPRDPGEAAAAGRTGWAIRSAREERSC</sequence>